<accession>A0A9E7GI49</accession>
<protein>
    <submittedName>
        <fullName evidence="3">VQ domain containing protein</fullName>
    </submittedName>
</protein>
<name>A0A9E7GI49_9LILI</name>
<dbReference type="OrthoDB" id="695631at2759"/>
<dbReference type="InterPro" id="IPR039607">
    <property type="entry name" value="VQ_8/17/18/20/21/25"/>
</dbReference>
<dbReference type="InterPro" id="IPR008889">
    <property type="entry name" value="VQ"/>
</dbReference>
<reference evidence="3" key="1">
    <citation type="submission" date="2022-05" db="EMBL/GenBank/DDBJ databases">
        <title>The Musa troglodytarum L. genome provides insights into the mechanism of non-climacteric behaviour and enrichment of carotenoids.</title>
        <authorList>
            <person name="Wang J."/>
        </authorList>
    </citation>
    <scope>NUCLEOTIDE SEQUENCE</scope>
    <source>
        <tissue evidence="3">Leaf</tissue>
    </source>
</reference>
<dbReference type="EMBL" id="CP097508">
    <property type="protein sequence ID" value="URE11553.1"/>
    <property type="molecule type" value="Genomic_DNA"/>
</dbReference>
<feature type="region of interest" description="Disordered" evidence="1">
    <location>
        <begin position="170"/>
        <end position="212"/>
    </location>
</feature>
<evidence type="ECO:0000313" key="4">
    <source>
        <dbReference type="Proteomes" id="UP001055439"/>
    </source>
</evidence>
<organism evidence="3 4">
    <name type="scientific">Musa troglodytarum</name>
    <name type="common">fe'i banana</name>
    <dbReference type="NCBI Taxonomy" id="320322"/>
    <lineage>
        <taxon>Eukaryota</taxon>
        <taxon>Viridiplantae</taxon>
        <taxon>Streptophyta</taxon>
        <taxon>Embryophyta</taxon>
        <taxon>Tracheophyta</taxon>
        <taxon>Spermatophyta</taxon>
        <taxon>Magnoliopsida</taxon>
        <taxon>Liliopsida</taxon>
        <taxon>Zingiberales</taxon>
        <taxon>Musaceae</taxon>
        <taxon>Musa</taxon>
    </lineage>
</organism>
<evidence type="ECO:0000259" key="2">
    <source>
        <dbReference type="Pfam" id="PF05678"/>
    </source>
</evidence>
<evidence type="ECO:0000256" key="1">
    <source>
        <dbReference type="SAM" id="MobiDB-lite"/>
    </source>
</evidence>
<feature type="compositionally biased region" description="Pro residues" evidence="1">
    <location>
        <begin position="120"/>
        <end position="138"/>
    </location>
</feature>
<dbReference type="PANTHER" id="PTHR33143">
    <property type="entry name" value="F16F4.1 PROTEIN-RELATED"/>
    <property type="match status" value="1"/>
</dbReference>
<dbReference type="GO" id="GO:0005634">
    <property type="term" value="C:nucleus"/>
    <property type="evidence" value="ECO:0007669"/>
    <property type="project" value="TreeGrafter"/>
</dbReference>
<feature type="compositionally biased region" description="Basic and acidic residues" evidence="1">
    <location>
        <begin position="84"/>
        <end position="100"/>
    </location>
</feature>
<dbReference type="AlphaFoldDB" id="A0A9E7GI49"/>
<feature type="compositionally biased region" description="Low complexity" evidence="1">
    <location>
        <begin position="170"/>
        <end position="182"/>
    </location>
</feature>
<gene>
    <name evidence="3" type="ORF">MUK42_24441</name>
</gene>
<keyword evidence="4" id="KW-1185">Reference proteome</keyword>
<sequence length="304" mass="32424">MSATAATHPFPTASAPPHPVNESSISDTGNAHHFVRFIFESSLSTLASSSRPLFLTCEQHGFFADEASRESSALFLCIPVATPEHMDPSEPRPSPRRELQGPRPTPLKVSKESYKIKKPPVAPAPSHPVAPPPQPTQPLRPPVVIYAISPKIIHVEPGEFMTLVQRLTGPDSSAADASLPSPTGALSPAARIATFESSAPPRAGDRARGYDTDPAEMEAWPTPDRTASFPGILSPVPWALPPISPKLFSPSFDPSVFSIMQELSPVFDGRGGTFLASPSNSFLSTPLVPSPGACWDLLSQLPDF</sequence>
<feature type="domain" description="VQ" evidence="2">
    <location>
        <begin position="148"/>
        <end position="173"/>
    </location>
</feature>
<feature type="region of interest" description="Disordered" evidence="1">
    <location>
        <begin position="1"/>
        <end position="26"/>
    </location>
</feature>
<dbReference type="Pfam" id="PF05678">
    <property type="entry name" value="VQ"/>
    <property type="match status" value="1"/>
</dbReference>
<proteinExistence type="predicted"/>
<evidence type="ECO:0000313" key="3">
    <source>
        <dbReference type="EMBL" id="URE11553.1"/>
    </source>
</evidence>
<dbReference type="PANTHER" id="PTHR33143:SF6">
    <property type="entry name" value="OS08G0102900 PROTEIN"/>
    <property type="match status" value="1"/>
</dbReference>
<dbReference type="Proteomes" id="UP001055439">
    <property type="component" value="Chromosome 6"/>
</dbReference>
<feature type="region of interest" description="Disordered" evidence="1">
    <location>
        <begin position="83"/>
        <end position="138"/>
    </location>
</feature>